<name>A0A849KHB0_9BURK</name>
<comment type="caution">
    <text evidence="2">The sequence shown here is derived from an EMBL/GenBank/DDBJ whole genome shotgun (WGS) entry which is preliminary data.</text>
</comment>
<evidence type="ECO:0008006" key="4">
    <source>
        <dbReference type="Google" id="ProtNLM"/>
    </source>
</evidence>
<dbReference type="RefSeq" id="WP_171556306.1">
    <property type="nucleotide sequence ID" value="NZ_JABFCS010000001.1"/>
</dbReference>
<dbReference type="Proteomes" id="UP000552954">
    <property type="component" value="Unassembled WGS sequence"/>
</dbReference>
<accession>A0A849KHB0</accession>
<proteinExistence type="predicted"/>
<evidence type="ECO:0000313" key="2">
    <source>
        <dbReference type="EMBL" id="NNU44826.1"/>
    </source>
</evidence>
<organism evidence="2 3">
    <name type="scientific">Ramlibacter montanisoli</name>
    <dbReference type="NCBI Taxonomy" id="2732512"/>
    <lineage>
        <taxon>Bacteria</taxon>
        <taxon>Pseudomonadati</taxon>
        <taxon>Pseudomonadota</taxon>
        <taxon>Betaproteobacteria</taxon>
        <taxon>Burkholderiales</taxon>
        <taxon>Comamonadaceae</taxon>
        <taxon>Ramlibacter</taxon>
    </lineage>
</organism>
<reference evidence="2 3" key="2">
    <citation type="submission" date="2020-06" db="EMBL/GenBank/DDBJ databases">
        <title>Ramlibacter rhizophilus sp. nov., isolated from rhizosphere soil of national flower Mugunghwa from South Korea.</title>
        <authorList>
            <person name="Zheng-Fei Y."/>
            <person name="Huan T."/>
        </authorList>
    </citation>
    <scope>NUCLEOTIDE SEQUENCE [LARGE SCALE GENOMIC DNA]</scope>
    <source>
        <strain evidence="2 3">B156</strain>
    </source>
</reference>
<protein>
    <recommendedName>
        <fullName evidence="4">Lipoprotein</fullName>
    </recommendedName>
</protein>
<sequence>MHVRATIAIAAALLAAGCSRTEAPAPQPPVAAAPAPAAAAAPAPAPAPQRPALSLDALSAQAWRVTESKAVAAGSLYVFLPGGTLLVATPGSTIARGRWRAEGAGIVMEEDSLSYRVDLLELHERRLRLRSHNPGAPVDMTLEAIEAAAQPVPATFQGAWGADRKACGQPGAESRLVLDAGSVRLHESSGKVLAAVADPRNARQLDLVLRLRGEGGTRLAWRRLRLAQEGATLTDLTDNAQGGLARVRCP</sequence>
<feature type="chain" id="PRO_5032848116" description="Lipoprotein" evidence="1">
    <location>
        <begin position="24"/>
        <end position="250"/>
    </location>
</feature>
<dbReference type="AlphaFoldDB" id="A0A849KHB0"/>
<evidence type="ECO:0000313" key="3">
    <source>
        <dbReference type="Proteomes" id="UP000552954"/>
    </source>
</evidence>
<dbReference type="PROSITE" id="PS51257">
    <property type="entry name" value="PROKAR_LIPOPROTEIN"/>
    <property type="match status" value="1"/>
</dbReference>
<reference evidence="2 3" key="1">
    <citation type="submission" date="2020-05" db="EMBL/GenBank/DDBJ databases">
        <authorList>
            <person name="Khan S.A."/>
            <person name="Jeon C.O."/>
            <person name="Chun B.H."/>
        </authorList>
    </citation>
    <scope>NUCLEOTIDE SEQUENCE [LARGE SCALE GENOMIC DNA]</scope>
    <source>
        <strain evidence="2 3">B156</strain>
    </source>
</reference>
<keyword evidence="3" id="KW-1185">Reference proteome</keyword>
<gene>
    <name evidence="2" type="ORF">HK415_19180</name>
</gene>
<dbReference type="EMBL" id="JABFCS010000001">
    <property type="protein sequence ID" value="NNU44826.1"/>
    <property type="molecule type" value="Genomic_DNA"/>
</dbReference>
<feature type="signal peptide" evidence="1">
    <location>
        <begin position="1"/>
        <end position="23"/>
    </location>
</feature>
<evidence type="ECO:0000256" key="1">
    <source>
        <dbReference type="SAM" id="SignalP"/>
    </source>
</evidence>
<keyword evidence="1" id="KW-0732">Signal</keyword>